<feature type="active site" description="Acyl-ester intermediate" evidence="3">
    <location>
        <position position="206"/>
    </location>
</feature>
<evidence type="ECO:0000256" key="1">
    <source>
        <dbReference type="ARBA" id="ARBA00005964"/>
    </source>
</evidence>
<name>A0A6V8H3Q8_TALPI</name>
<dbReference type="InterPro" id="IPR019826">
    <property type="entry name" value="Carboxylesterase_B_AS"/>
</dbReference>
<dbReference type="EMBL" id="DF933813">
    <property type="protein sequence ID" value="GAM35483.1"/>
    <property type="molecule type" value="Genomic_DNA"/>
</dbReference>
<evidence type="ECO:0000259" key="5">
    <source>
        <dbReference type="Pfam" id="PF00135"/>
    </source>
</evidence>
<dbReference type="PROSITE" id="PS00122">
    <property type="entry name" value="CARBOXYLESTERASE_B_1"/>
    <property type="match status" value="1"/>
</dbReference>
<evidence type="ECO:0000313" key="6">
    <source>
        <dbReference type="EMBL" id="GAM35483.1"/>
    </source>
</evidence>
<keyword evidence="7" id="KW-1185">Reference proteome</keyword>
<dbReference type="GO" id="GO:0004104">
    <property type="term" value="F:cholinesterase activity"/>
    <property type="evidence" value="ECO:0007669"/>
    <property type="project" value="InterPro"/>
</dbReference>
<dbReference type="PANTHER" id="PTHR11559">
    <property type="entry name" value="CARBOXYLESTERASE"/>
    <property type="match status" value="1"/>
</dbReference>
<reference evidence="7" key="1">
    <citation type="journal article" date="2015" name="Genome Announc.">
        <title>Draft genome sequence of Talaromyces cellulolyticus strain Y-94, a source of lignocellulosic biomass-degrading enzymes.</title>
        <authorList>
            <person name="Fujii T."/>
            <person name="Koike H."/>
            <person name="Sawayama S."/>
            <person name="Yano S."/>
            <person name="Inoue H."/>
        </authorList>
    </citation>
    <scope>NUCLEOTIDE SEQUENCE [LARGE SCALE GENOMIC DNA]</scope>
    <source>
        <strain evidence="7">Y-94</strain>
    </source>
</reference>
<sequence length="528" mass="56974">MKVFPCLITLTSIAAAASIDSILSIAIGELQGRPRDGAGILSFLGIPFAAPPVGDLRWRSPQPVPKWNKTLDATQYGASCYSAAAEYPPPTPAREDCLSLNVWTPALNSNEKLPVMIWIYGGGFQFGSSAMPNYDGTALSEMGVVVVTFNYRLGALGFLALHDLDKEGNFSGNYGLQDQIAAIKWVKENIAVFGGDPENLTIWGESAGAHSVGLLMASPLTQGLFQKAIMESGAYWDSEHGSLETFEQARAKGSAFAAKLGARSISDLRELSAEEIDNAGPWNFSTDPGLTAFAPNIDKYVVPTEPAETFQSAKTQQVPLLAGFNKGEAVPFLSRALPHSTPEIYVQSASILFGSKTSRFLELYPGDTQSLANESAEALIGDLVISAQTFDAIDKQALASAQPVFAYYYTYTSPYSPVAAHSAEVNFVFGNLESASGSSRSPSPADVALSRQMMTYWTNFAKTGDPNDASNTDRTHWPRYTGEGADFLELGTNISAIISPSKERYQFLASLRRHGRFPVTWRDGCKDN</sequence>
<evidence type="ECO:0000313" key="7">
    <source>
        <dbReference type="Proteomes" id="UP000053095"/>
    </source>
</evidence>
<protein>
    <recommendedName>
        <fullName evidence="4">Carboxylic ester hydrolase</fullName>
        <ecNumber evidence="4">3.1.1.-</ecNumber>
    </recommendedName>
</protein>
<gene>
    <name evidence="6" type="ORF">TCE0_017r03857</name>
</gene>
<dbReference type="EC" id="3.1.1.-" evidence="4"/>
<keyword evidence="4" id="KW-0732">Signal</keyword>
<evidence type="ECO:0000256" key="2">
    <source>
        <dbReference type="ARBA" id="ARBA00022801"/>
    </source>
</evidence>
<organism evidence="6 7">
    <name type="scientific">Talaromyces pinophilus</name>
    <name type="common">Penicillium pinophilum</name>
    <dbReference type="NCBI Taxonomy" id="128442"/>
    <lineage>
        <taxon>Eukaryota</taxon>
        <taxon>Fungi</taxon>
        <taxon>Dikarya</taxon>
        <taxon>Ascomycota</taxon>
        <taxon>Pezizomycotina</taxon>
        <taxon>Eurotiomycetes</taxon>
        <taxon>Eurotiomycetidae</taxon>
        <taxon>Eurotiales</taxon>
        <taxon>Trichocomaceae</taxon>
        <taxon>Talaromyces</taxon>
        <taxon>Talaromyces sect. Talaromyces</taxon>
    </lineage>
</organism>
<dbReference type="InterPro" id="IPR000997">
    <property type="entry name" value="Cholinesterase"/>
</dbReference>
<dbReference type="SUPFAM" id="SSF53474">
    <property type="entry name" value="alpha/beta-Hydrolases"/>
    <property type="match status" value="1"/>
</dbReference>
<accession>A0A6V8H3Q8</accession>
<feature type="domain" description="Carboxylesterase type B" evidence="5">
    <location>
        <begin position="21"/>
        <end position="507"/>
    </location>
</feature>
<feature type="active site" description="Charge relay system" evidence="3">
    <location>
        <position position="421"/>
    </location>
</feature>
<proteinExistence type="inferred from homology"/>
<comment type="caution">
    <text evidence="6">The sequence shown here is derived from an EMBL/GenBank/DDBJ whole genome shotgun (WGS) entry which is preliminary data.</text>
</comment>
<keyword evidence="2 4" id="KW-0378">Hydrolase</keyword>
<feature type="chain" id="PRO_5028502219" description="Carboxylic ester hydrolase" evidence="4">
    <location>
        <begin position="17"/>
        <end position="528"/>
    </location>
</feature>
<evidence type="ECO:0000256" key="4">
    <source>
        <dbReference type="RuleBase" id="RU361235"/>
    </source>
</evidence>
<comment type="similarity">
    <text evidence="1 4">Belongs to the type-B carboxylesterase/lipase family.</text>
</comment>
<dbReference type="Gene3D" id="3.40.50.1820">
    <property type="entry name" value="alpha/beta hydrolase"/>
    <property type="match status" value="1"/>
</dbReference>
<dbReference type="AlphaFoldDB" id="A0A6V8H3Q8"/>
<evidence type="ECO:0000256" key="3">
    <source>
        <dbReference type="PIRSR" id="PIRSR600997-1"/>
    </source>
</evidence>
<dbReference type="Pfam" id="PF00135">
    <property type="entry name" value="COesterase"/>
    <property type="match status" value="1"/>
</dbReference>
<feature type="signal peptide" evidence="4">
    <location>
        <begin position="1"/>
        <end position="16"/>
    </location>
</feature>
<dbReference type="InterPro" id="IPR029058">
    <property type="entry name" value="AB_hydrolase_fold"/>
</dbReference>
<dbReference type="PRINTS" id="PR00878">
    <property type="entry name" value="CHOLNESTRASE"/>
</dbReference>
<dbReference type="Proteomes" id="UP000053095">
    <property type="component" value="Unassembled WGS sequence"/>
</dbReference>
<dbReference type="InterPro" id="IPR050309">
    <property type="entry name" value="Type-B_Carboxylest/Lipase"/>
</dbReference>
<dbReference type="InterPro" id="IPR002018">
    <property type="entry name" value="CarbesteraseB"/>
</dbReference>
<feature type="active site" description="Charge relay system" evidence="3">
    <location>
        <position position="328"/>
    </location>
</feature>